<accession>A0ABN7P742</accession>
<dbReference type="Proteomes" id="UP001153148">
    <property type="component" value="Unassembled WGS sequence"/>
</dbReference>
<protein>
    <submittedName>
        <fullName evidence="1">Uncharacterized protein</fullName>
    </submittedName>
</protein>
<dbReference type="EMBL" id="CAJPIN010023518">
    <property type="protein sequence ID" value="CAG2062973.1"/>
    <property type="molecule type" value="Genomic_DNA"/>
</dbReference>
<evidence type="ECO:0000313" key="2">
    <source>
        <dbReference type="Proteomes" id="UP001153148"/>
    </source>
</evidence>
<sequence>MILAGRSSGLFCLVGKHAREERGFKDSGPRPIDDPKLSSSVLYWLDTTRFYGTNGMCFPLNIDNPLFLGCEYSAFIFLGLNMTTGVRRTGIALNHTKFNV</sequence>
<organism evidence="1 2">
    <name type="scientific">Timema podura</name>
    <name type="common">Walking stick</name>
    <dbReference type="NCBI Taxonomy" id="61482"/>
    <lineage>
        <taxon>Eukaryota</taxon>
        <taxon>Metazoa</taxon>
        <taxon>Ecdysozoa</taxon>
        <taxon>Arthropoda</taxon>
        <taxon>Hexapoda</taxon>
        <taxon>Insecta</taxon>
        <taxon>Pterygota</taxon>
        <taxon>Neoptera</taxon>
        <taxon>Polyneoptera</taxon>
        <taxon>Phasmatodea</taxon>
        <taxon>Timematodea</taxon>
        <taxon>Timematoidea</taxon>
        <taxon>Timematidae</taxon>
        <taxon>Timema</taxon>
    </lineage>
</organism>
<name>A0ABN7P742_TIMPD</name>
<proteinExistence type="predicted"/>
<gene>
    <name evidence="1" type="ORF">TPAB3V08_LOCUS9921</name>
</gene>
<reference evidence="1" key="1">
    <citation type="submission" date="2021-03" db="EMBL/GenBank/DDBJ databases">
        <authorList>
            <person name="Tran Van P."/>
        </authorList>
    </citation>
    <scope>NUCLEOTIDE SEQUENCE</scope>
</reference>
<keyword evidence="2" id="KW-1185">Reference proteome</keyword>
<evidence type="ECO:0000313" key="1">
    <source>
        <dbReference type="EMBL" id="CAG2062973.1"/>
    </source>
</evidence>
<comment type="caution">
    <text evidence="1">The sequence shown here is derived from an EMBL/GenBank/DDBJ whole genome shotgun (WGS) entry which is preliminary data.</text>
</comment>